<sequence length="101" mass="10796">MIRQASAVVATEFRPALDAHDGSEGRKVLRDVPTLVLCGDRDRMTPIEHGENITEALPDADFVRVPGAGHLVTMERPDAVNGALRTLLERAGVPGARDDAA</sequence>
<gene>
    <name evidence="2" type="ORF">HDA32_004925</name>
</gene>
<dbReference type="PANTHER" id="PTHR43689">
    <property type="entry name" value="HYDROLASE"/>
    <property type="match status" value="1"/>
</dbReference>
<evidence type="ECO:0000259" key="1">
    <source>
        <dbReference type="Pfam" id="PF08386"/>
    </source>
</evidence>
<dbReference type="Pfam" id="PF08386">
    <property type="entry name" value="Abhydrolase_4"/>
    <property type="match status" value="1"/>
</dbReference>
<dbReference type="Gene3D" id="3.40.50.1820">
    <property type="entry name" value="alpha/beta hydrolase"/>
    <property type="match status" value="1"/>
</dbReference>
<dbReference type="Proteomes" id="UP000589036">
    <property type="component" value="Unassembled WGS sequence"/>
</dbReference>
<dbReference type="EMBL" id="JACCCC010000001">
    <property type="protein sequence ID" value="NYE49805.1"/>
    <property type="molecule type" value="Genomic_DNA"/>
</dbReference>
<accession>A0A852U2R4</accession>
<organism evidence="2 3">
    <name type="scientific">Spinactinospora alkalitolerans</name>
    <dbReference type="NCBI Taxonomy" id="687207"/>
    <lineage>
        <taxon>Bacteria</taxon>
        <taxon>Bacillati</taxon>
        <taxon>Actinomycetota</taxon>
        <taxon>Actinomycetes</taxon>
        <taxon>Streptosporangiales</taxon>
        <taxon>Nocardiopsidaceae</taxon>
        <taxon>Spinactinospora</taxon>
    </lineage>
</organism>
<evidence type="ECO:0000313" key="3">
    <source>
        <dbReference type="Proteomes" id="UP000589036"/>
    </source>
</evidence>
<keyword evidence="3" id="KW-1185">Reference proteome</keyword>
<dbReference type="InterPro" id="IPR029058">
    <property type="entry name" value="AB_hydrolase_fold"/>
</dbReference>
<dbReference type="PANTHER" id="PTHR43689:SF8">
    <property type="entry name" value="ALPHA_BETA-HYDROLASES SUPERFAMILY PROTEIN"/>
    <property type="match status" value="1"/>
</dbReference>
<dbReference type="InterPro" id="IPR013595">
    <property type="entry name" value="Pept_S33_TAP-like_C"/>
</dbReference>
<reference evidence="2 3" key="1">
    <citation type="submission" date="2020-07" db="EMBL/GenBank/DDBJ databases">
        <title>Sequencing the genomes of 1000 actinobacteria strains.</title>
        <authorList>
            <person name="Klenk H.-P."/>
        </authorList>
    </citation>
    <scope>NUCLEOTIDE SEQUENCE [LARGE SCALE GENOMIC DNA]</scope>
    <source>
        <strain evidence="2 3">CXB654</strain>
    </source>
</reference>
<name>A0A852U2R4_9ACTN</name>
<feature type="domain" description="Peptidase S33 tripeptidyl aminopeptidase-like C-terminal" evidence="1">
    <location>
        <begin position="29"/>
        <end position="95"/>
    </location>
</feature>
<proteinExistence type="predicted"/>
<protein>
    <submittedName>
        <fullName evidence="2">Pimeloyl-ACP methyl ester carboxylesterase</fullName>
    </submittedName>
</protein>
<comment type="caution">
    <text evidence="2">The sequence shown here is derived from an EMBL/GenBank/DDBJ whole genome shotgun (WGS) entry which is preliminary data.</text>
</comment>
<dbReference type="SUPFAM" id="SSF53474">
    <property type="entry name" value="alpha/beta-Hydrolases"/>
    <property type="match status" value="1"/>
</dbReference>
<dbReference type="AlphaFoldDB" id="A0A852U2R4"/>
<evidence type="ECO:0000313" key="2">
    <source>
        <dbReference type="EMBL" id="NYE49805.1"/>
    </source>
</evidence>